<dbReference type="PATRIC" id="fig|1705409.3.peg.2326"/>
<evidence type="ECO:0008006" key="3">
    <source>
        <dbReference type="Google" id="ProtNLM"/>
    </source>
</evidence>
<sequence length="697" mass="80579">MKLDENDLSLLRKNGFVVINNPFNQEEENIITPYETIKNYDMPIFITTDSLLHIYHIQFDETLRQIEEREFYDAIWDISKSLQETSIEEYDSFDGDLKEASRRNIVFFSVALTLLSPKKDQICPYKEKWECGDNYFETEDLKKYSFSVPDFAKKDVEKELELIEKHEGFSTSPLFIYTEDYSQYIPRGHYTRSEKLKNYFRALMWYGRMSMLLKGTDQVPPGKSCPDIPPCKALISTYDAKIQTIEASLITYHLASDGDLLEKWDRIYNVTSFYVGFSDDLGPYEYLESLGSVFNGKFNPNALNDESVIKIKTKLAEYSPPKIYGGTGDCNLFPPFSPDQADQCLDNTKGFRLMGQRFIPDSYMFSNLVGTYTGEYMGEEDVRPFTLVYSGAGRPIRGFPRGLDVMHILGSDRAKHHLENMNDSKYKDYDTQVALLKKEFDSFSLEDWNRNLYWSWLYSLKSLLGEYGTGYPTFMQTEAWNDKELTTSLASWTELRHDTILYAKQSYTARETSAVPPTEEETVTGYVEPVPEFYNRLLALTRMTNKGLEEMKVLDDSSRYRLQNLDRILERLITISEKELNGENLTQEDYNFIKDFGDELNSTIYSVEENAKKTTIVADVHTEGNTGKVLEEGVGYVDLIVVAYTFPNGKIFLGVGPVMTYYEFKHPMNDRLTDEKWRELLGSNPPAPSEWTSYISK</sequence>
<evidence type="ECO:0000313" key="1">
    <source>
        <dbReference type="EMBL" id="KYC46384.1"/>
    </source>
</evidence>
<organism evidence="1 2">
    <name type="scientific">Candidatus Methanofastidiosum methylothiophilum</name>
    <dbReference type="NCBI Taxonomy" id="1705564"/>
    <lineage>
        <taxon>Archaea</taxon>
        <taxon>Methanobacteriati</taxon>
        <taxon>Methanobacteriota</taxon>
        <taxon>Stenosarchaea group</taxon>
        <taxon>Candidatus Methanofastidiosia</taxon>
        <taxon>Candidatus Methanofastidiosales</taxon>
        <taxon>Candidatus Methanofastidiosaceae</taxon>
        <taxon>Candidatus Methanofastidiosum</taxon>
    </lineage>
</organism>
<accession>A0A150INY9</accession>
<dbReference type="PIRSF" id="PIRSF014897">
    <property type="entry name" value="UCP014897"/>
    <property type="match status" value="1"/>
</dbReference>
<gene>
    <name evidence="1" type="ORF">AMQ22_02160</name>
</gene>
<dbReference type="InterPro" id="IPR016626">
    <property type="entry name" value="UCP014897_arc"/>
</dbReference>
<dbReference type="InterPro" id="IPR022601">
    <property type="entry name" value="DUF3160"/>
</dbReference>
<proteinExistence type="predicted"/>
<reference evidence="1 2" key="1">
    <citation type="journal article" date="2016" name="ISME J.">
        <title>Chasing the elusive Euryarchaeota class WSA2: genomes reveal a uniquely fastidious methyl-reducing methanogen.</title>
        <authorList>
            <person name="Nobu M.K."/>
            <person name="Narihiro T."/>
            <person name="Kuroda K."/>
            <person name="Mei R."/>
            <person name="Liu W.T."/>
        </authorList>
    </citation>
    <scope>NUCLEOTIDE SEQUENCE [LARGE SCALE GENOMIC DNA]</scope>
    <source>
        <strain evidence="1">U1lsi0528_Bin055</strain>
    </source>
</reference>
<dbReference type="Pfam" id="PF11369">
    <property type="entry name" value="DUF3160"/>
    <property type="match status" value="1"/>
</dbReference>
<dbReference type="AlphaFoldDB" id="A0A150INY9"/>
<name>A0A150INY9_9EURY</name>
<dbReference type="Proteomes" id="UP000075398">
    <property type="component" value="Unassembled WGS sequence"/>
</dbReference>
<dbReference type="SMART" id="SM01325">
    <property type="entry name" value="DUF3160"/>
    <property type="match status" value="1"/>
</dbReference>
<evidence type="ECO:0000313" key="2">
    <source>
        <dbReference type="Proteomes" id="UP000075398"/>
    </source>
</evidence>
<protein>
    <recommendedName>
        <fullName evidence="3">dTDP-glucose 4,6-dehydratase</fullName>
    </recommendedName>
</protein>
<dbReference type="EMBL" id="LNGC01000212">
    <property type="protein sequence ID" value="KYC46384.1"/>
    <property type="molecule type" value="Genomic_DNA"/>
</dbReference>
<comment type="caution">
    <text evidence="1">The sequence shown here is derived from an EMBL/GenBank/DDBJ whole genome shotgun (WGS) entry which is preliminary data.</text>
</comment>